<dbReference type="InterPro" id="IPR001911">
    <property type="entry name" value="Ribosomal_bS21"/>
</dbReference>
<evidence type="ECO:0000313" key="5">
    <source>
        <dbReference type="EMBL" id="KAK3049921.1"/>
    </source>
</evidence>
<reference evidence="5" key="1">
    <citation type="submission" date="2023-04" db="EMBL/GenBank/DDBJ databases">
        <title>Black Yeasts Isolated from many extreme environments.</title>
        <authorList>
            <person name="Coleine C."/>
            <person name="Stajich J.E."/>
            <person name="Selbmann L."/>
        </authorList>
    </citation>
    <scope>NUCLEOTIDE SEQUENCE</scope>
    <source>
        <strain evidence="5">CCFEE 5312</strain>
    </source>
</reference>
<keyword evidence="6" id="KW-1185">Reference proteome</keyword>
<evidence type="ECO:0000256" key="2">
    <source>
        <dbReference type="ARBA" id="ARBA00022980"/>
    </source>
</evidence>
<sequence length="263" mass="29503">MEFFRAGEAIIRSTQPLLPFLAPSAYRTPRQLGGIARHYGRQHLEATPTSSRTLSTTCKRQQPAPDSPTPSQRATTTGEEFSAILDSALDTNKTPPTPRPSNFKSAFQQRENRRPTPAPITSATELTADLWNAENAKPLPRPSNTFSRIDADAIFGVVPGSKADIASRPPPPPPQAAPMKLDSSVGRTIHVNADKGVDVGKAFRMLEMRCAQNSVKRDFMRQRFHERQGLKRKRLKQERWRRRFKETFRATVGMVVRMKGQGW</sequence>
<dbReference type="GO" id="GO:0003735">
    <property type="term" value="F:structural constituent of ribosome"/>
    <property type="evidence" value="ECO:0007669"/>
    <property type="project" value="InterPro"/>
</dbReference>
<dbReference type="PANTHER" id="PTHR41237:SF1">
    <property type="entry name" value="SMALL RIBOSOMAL SUBUNIT PROTEIN BS21M"/>
    <property type="match status" value="1"/>
</dbReference>
<organism evidence="5 6">
    <name type="scientific">Extremus antarcticus</name>
    <dbReference type="NCBI Taxonomy" id="702011"/>
    <lineage>
        <taxon>Eukaryota</taxon>
        <taxon>Fungi</taxon>
        <taxon>Dikarya</taxon>
        <taxon>Ascomycota</taxon>
        <taxon>Pezizomycotina</taxon>
        <taxon>Dothideomycetes</taxon>
        <taxon>Dothideomycetidae</taxon>
        <taxon>Mycosphaerellales</taxon>
        <taxon>Extremaceae</taxon>
        <taxon>Extremus</taxon>
    </lineage>
</organism>
<dbReference type="EMBL" id="JAWDJX010000036">
    <property type="protein sequence ID" value="KAK3049921.1"/>
    <property type="molecule type" value="Genomic_DNA"/>
</dbReference>
<comment type="similarity">
    <text evidence="1">Belongs to the bacterial ribosomal protein bS21 family.</text>
</comment>
<evidence type="ECO:0000256" key="3">
    <source>
        <dbReference type="ARBA" id="ARBA00023274"/>
    </source>
</evidence>
<feature type="region of interest" description="Disordered" evidence="4">
    <location>
        <begin position="89"/>
        <end position="122"/>
    </location>
</feature>
<gene>
    <name evidence="5" type="ORF">LTR09_008841</name>
</gene>
<evidence type="ECO:0000256" key="1">
    <source>
        <dbReference type="ARBA" id="ARBA00006640"/>
    </source>
</evidence>
<dbReference type="PANTHER" id="PTHR41237">
    <property type="entry name" value="37S RIBOSOMAL PROTEIN MRP21, MITOCHONDRIAL"/>
    <property type="match status" value="1"/>
</dbReference>
<dbReference type="Pfam" id="PF01165">
    <property type="entry name" value="Ribosomal_S21"/>
    <property type="match status" value="1"/>
</dbReference>
<feature type="compositionally biased region" description="Polar residues" evidence="4">
    <location>
        <begin position="89"/>
        <end position="109"/>
    </location>
</feature>
<dbReference type="InterPro" id="IPR052837">
    <property type="entry name" value="Mitoribosomal_bS21"/>
</dbReference>
<dbReference type="AlphaFoldDB" id="A0AAJ0DGW6"/>
<accession>A0AAJ0DGW6</accession>
<keyword evidence="2" id="KW-0689">Ribosomal protein</keyword>
<dbReference type="GO" id="GO:0070124">
    <property type="term" value="P:mitochondrial translational initiation"/>
    <property type="evidence" value="ECO:0007669"/>
    <property type="project" value="TreeGrafter"/>
</dbReference>
<protein>
    <recommendedName>
        <fullName evidence="7">Ribosomal protein S21</fullName>
    </recommendedName>
</protein>
<keyword evidence="3" id="KW-0687">Ribonucleoprotein</keyword>
<evidence type="ECO:0000256" key="4">
    <source>
        <dbReference type="SAM" id="MobiDB-lite"/>
    </source>
</evidence>
<name>A0AAJ0DGW6_9PEZI</name>
<proteinExistence type="inferred from homology"/>
<evidence type="ECO:0008006" key="7">
    <source>
        <dbReference type="Google" id="ProtNLM"/>
    </source>
</evidence>
<evidence type="ECO:0000313" key="6">
    <source>
        <dbReference type="Proteomes" id="UP001271007"/>
    </source>
</evidence>
<feature type="compositionally biased region" description="Polar residues" evidence="4">
    <location>
        <begin position="47"/>
        <end position="60"/>
    </location>
</feature>
<dbReference type="GO" id="GO:0005763">
    <property type="term" value="C:mitochondrial small ribosomal subunit"/>
    <property type="evidence" value="ECO:0007669"/>
    <property type="project" value="TreeGrafter"/>
</dbReference>
<dbReference type="Proteomes" id="UP001271007">
    <property type="component" value="Unassembled WGS sequence"/>
</dbReference>
<feature type="region of interest" description="Disordered" evidence="4">
    <location>
        <begin position="43"/>
        <end position="77"/>
    </location>
</feature>
<comment type="caution">
    <text evidence="5">The sequence shown here is derived from an EMBL/GenBank/DDBJ whole genome shotgun (WGS) entry which is preliminary data.</text>
</comment>